<dbReference type="Pfam" id="PF03480">
    <property type="entry name" value="DctP"/>
    <property type="match status" value="1"/>
</dbReference>
<dbReference type="InterPro" id="IPR038404">
    <property type="entry name" value="TRAP_DctP_sf"/>
</dbReference>
<keyword evidence="1 2" id="KW-0732">Signal</keyword>
<dbReference type="InterPro" id="IPR018389">
    <property type="entry name" value="DctP_fam"/>
</dbReference>
<sequence length="376" mass="40109">MTTARLTTPALALAAAGLLTLTACSGGADEAAPAESRESVTVNAMTMVLPNTPSAPAIEWFFSELEQRSDGRITVDRTEPESICKAPEIAECVRDGRADVGVSISDYSASMFPSMSVAGIPFMVNDPQALMEALYEVNLNNESAVAQWDDMGIEFMGAWSPGTTIIGSNGPVDGIADLNGLKLRAIGSSLPAAFDAVGANVVSMPAAETYENIERGVADAVSWTLDGPVDYKLMEQLDTWTDPGVGAYTTFALWMNQDFYDGLPADLRAIVDEVRDDFNRGAAIEQFNSVNDEQCTALIDFPNTKSLTAWSAAATAEWKDLVQDQLIADYVQQAEADGLADAQGYFDAYVEALEQAGAGAQGDDPVSTCITRFEEK</sequence>
<feature type="chain" id="PRO_5045107983" description="C4-dicarboxylate ABC transporter substrate-binding protein" evidence="2">
    <location>
        <begin position="29"/>
        <end position="376"/>
    </location>
</feature>
<evidence type="ECO:0000256" key="1">
    <source>
        <dbReference type="ARBA" id="ARBA00022729"/>
    </source>
</evidence>
<evidence type="ECO:0008006" key="5">
    <source>
        <dbReference type="Google" id="ProtNLM"/>
    </source>
</evidence>
<gene>
    <name evidence="3" type="ORF">Leucomu_09970</name>
</gene>
<feature type="signal peptide" evidence="2">
    <location>
        <begin position="1"/>
        <end position="28"/>
    </location>
</feature>
<dbReference type="NCBIfam" id="NF037995">
    <property type="entry name" value="TRAP_S1"/>
    <property type="match status" value="1"/>
</dbReference>
<reference evidence="3 4" key="1">
    <citation type="submission" date="2019-01" db="EMBL/GenBank/DDBJ databases">
        <title>Leucobacter muris sp. nov. isolated from the nose of a laboratory mouse.</title>
        <authorList>
            <person name="Benga L."/>
            <person name="Sproeer C."/>
            <person name="Schumann P."/>
            <person name="Verbarg S."/>
            <person name="Bunk B."/>
            <person name="Engelhardt E."/>
            <person name="Benten P.M."/>
            <person name="Sager M."/>
        </authorList>
    </citation>
    <scope>NUCLEOTIDE SEQUENCE [LARGE SCALE GENOMIC DNA]</scope>
    <source>
        <strain evidence="3 4">DSM 101948</strain>
    </source>
</reference>
<evidence type="ECO:0000313" key="3">
    <source>
        <dbReference type="EMBL" id="QAB18204.1"/>
    </source>
</evidence>
<dbReference type="Gene3D" id="3.40.190.170">
    <property type="entry name" value="Bacterial extracellular solute-binding protein, family 7"/>
    <property type="match status" value="1"/>
</dbReference>
<accession>A0ABX5QGY0</accession>
<dbReference type="EMBL" id="CP035037">
    <property type="protein sequence ID" value="QAB18204.1"/>
    <property type="molecule type" value="Genomic_DNA"/>
</dbReference>
<evidence type="ECO:0000256" key="2">
    <source>
        <dbReference type="SAM" id="SignalP"/>
    </source>
</evidence>
<proteinExistence type="predicted"/>
<organism evidence="3 4">
    <name type="scientific">Leucobacter muris</name>
    <dbReference type="NCBI Taxonomy" id="1935379"/>
    <lineage>
        <taxon>Bacteria</taxon>
        <taxon>Bacillati</taxon>
        <taxon>Actinomycetota</taxon>
        <taxon>Actinomycetes</taxon>
        <taxon>Micrococcales</taxon>
        <taxon>Microbacteriaceae</taxon>
        <taxon>Leucobacter</taxon>
    </lineage>
</organism>
<name>A0ABX5QGY0_9MICO</name>
<dbReference type="RefSeq" id="WP_128387125.1">
    <property type="nucleotide sequence ID" value="NZ_CP035037.1"/>
</dbReference>
<dbReference type="PROSITE" id="PS51257">
    <property type="entry name" value="PROKAR_LIPOPROTEIN"/>
    <property type="match status" value="1"/>
</dbReference>
<dbReference type="Proteomes" id="UP000285768">
    <property type="component" value="Chromosome"/>
</dbReference>
<protein>
    <recommendedName>
        <fullName evidence="5">C4-dicarboxylate ABC transporter substrate-binding protein</fullName>
    </recommendedName>
</protein>
<keyword evidence="4" id="KW-1185">Reference proteome</keyword>
<dbReference type="PANTHER" id="PTHR33376:SF15">
    <property type="entry name" value="BLL6794 PROTEIN"/>
    <property type="match status" value="1"/>
</dbReference>
<evidence type="ECO:0000313" key="4">
    <source>
        <dbReference type="Proteomes" id="UP000285768"/>
    </source>
</evidence>
<dbReference type="PANTHER" id="PTHR33376">
    <property type="match status" value="1"/>
</dbReference>